<dbReference type="EMBL" id="BARW01009600">
    <property type="protein sequence ID" value="GAI82475.1"/>
    <property type="molecule type" value="Genomic_DNA"/>
</dbReference>
<organism evidence="2">
    <name type="scientific">marine sediment metagenome</name>
    <dbReference type="NCBI Taxonomy" id="412755"/>
    <lineage>
        <taxon>unclassified sequences</taxon>
        <taxon>metagenomes</taxon>
        <taxon>ecological metagenomes</taxon>
    </lineage>
</organism>
<protein>
    <recommendedName>
        <fullName evidence="1">AMP-dependent synthetase/ligase domain-containing protein</fullName>
    </recommendedName>
</protein>
<sequence length="69" mass="8204">MYPLLIKNILERPTKLFPEKDICSRDFSAPFTYTYRDMYERVCRLANVLEGLNIKGGDRVALYFVFEVY</sequence>
<dbReference type="InterPro" id="IPR042099">
    <property type="entry name" value="ANL_N_sf"/>
</dbReference>
<evidence type="ECO:0000313" key="2">
    <source>
        <dbReference type="EMBL" id="GAI82475.1"/>
    </source>
</evidence>
<dbReference type="SUPFAM" id="SSF56801">
    <property type="entry name" value="Acetyl-CoA synthetase-like"/>
    <property type="match status" value="1"/>
</dbReference>
<reference evidence="2" key="1">
    <citation type="journal article" date="2014" name="Front. Microbiol.">
        <title>High frequency of phylogenetically diverse reductive dehalogenase-homologous genes in deep subseafloor sedimentary metagenomes.</title>
        <authorList>
            <person name="Kawai M."/>
            <person name="Futagami T."/>
            <person name="Toyoda A."/>
            <person name="Takaki Y."/>
            <person name="Nishi S."/>
            <person name="Hori S."/>
            <person name="Arai W."/>
            <person name="Tsubouchi T."/>
            <person name="Morono Y."/>
            <person name="Uchiyama I."/>
            <person name="Ito T."/>
            <person name="Fujiyama A."/>
            <person name="Inagaki F."/>
            <person name="Takami H."/>
        </authorList>
    </citation>
    <scope>NUCLEOTIDE SEQUENCE</scope>
    <source>
        <strain evidence="2">Expedition CK06-06</strain>
    </source>
</reference>
<comment type="caution">
    <text evidence="2">The sequence shown here is derived from an EMBL/GenBank/DDBJ whole genome shotgun (WGS) entry which is preliminary data.</text>
</comment>
<proteinExistence type="predicted"/>
<dbReference type="InterPro" id="IPR000873">
    <property type="entry name" value="AMP-dep_synth/lig_dom"/>
</dbReference>
<dbReference type="Gene3D" id="3.40.50.12780">
    <property type="entry name" value="N-terminal domain of ligase-like"/>
    <property type="match status" value="1"/>
</dbReference>
<accession>X1T4H1</accession>
<feature type="domain" description="AMP-dependent synthetase/ligase" evidence="1">
    <location>
        <begin position="17"/>
        <end position="63"/>
    </location>
</feature>
<name>X1T4H1_9ZZZZ</name>
<dbReference type="AlphaFoldDB" id="X1T4H1"/>
<dbReference type="Pfam" id="PF00501">
    <property type="entry name" value="AMP-binding"/>
    <property type="match status" value="1"/>
</dbReference>
<evidence type="ECO:0000259" key="1">
    <source>
        <dbReference type="Pfam" id="PF00501"/>
    </source>
</evidence>
<gene>
    <name evidence="2" type="ORF">S12H4_19247</name>
</gene>